<name>A0A7W9Y7X9_9HYPH</name>
<gene>
    <name evidence="7" type="ORF">HNQ72_003507</name>
</gene>
<dbReference type="Pfam" id="PF25876">
    <property type="entry name" value="HH_MFP_RND"/>
    <property type="match status" value="1"/>
</dbReference>
<evidence type="ECO:0000256" key="2">
    <source>
        <dbReference type="ARBA" id="ARBA00009477"/>
    </source>
</evidence>
<proteinExistence type="inferred from homology"/>
<comment type="subcellular location">
    <subcellularLocation>
        <location evidence="1">Cell envelope</location>
    </subcellularLocation>
</comment>
<dbReference type="InterPro" id="IPR058627">
    <property type="entry name" value="MdtA-like_C"/>
</dbReference>
<dbReference type="InterPro" id="IPR058625">
    <property type="entry name" value="MdtA-like_BSH"/>
</dbReference>
<dbReference type="SUPFAM" id="SSF111369">
    <property type="entry name" value="HlyD-like secretion proteins"/>
    <property type="match status" value="1"/>
</dbReference>
<dbReference type="GO" id="GO:0005886">
    <property type="term" value="C:plasma membrane"/>
    <property type="evidence" value="ECO:0007669"/>
    <property type="project" value="TreeGrafter"/>
</dbReference>
<dbReference type="GO" id="GO:0046677">
    <property type="term" value="P:response to antibiotic"/>
    <property type="evidence" value="ECO:0007669"/>
    <property type="project" value="TreeGrafter"/>
</dbReference>
<comment type="caution">
    <text evidence="7">The sequence shown here is derived from an EMBL/GenBank/DDBJ whole genome shotgun (WGS) entry which is preliminary data.</text>
</comment>
<evidence type="ECO:0000313" key="8">
    <source>
        <dbReference type="Proteomes" id="UP000547879"/>
    </source>
</evidence>
<dbReference type="PANTHER" id="PTHR30158:SF24">
    <property type="entry name" value="HLYD FAMILY SECRETION PROTEIN"/>
    <property type="match status" value="1"/>
</dbReference>
<dbReference type="Proteomes" id="UP000547879">
    <property type="component" value="Unassembled WGS sequence"/>
</dbReference>
<reference evidence="7 8" key="1">
    <citation type="submission" date="2020-08" db="EMBL/GenBank/DDBJ databases">
        <title>Genomic Encyclopedia of Type Strains, Phase IV (KMG-IV): sequencing the most valuable type-strain genomes for metagenomic binning, comparative biology and taxonomic classification.</title>
        <authorList>
            <person name="Goeker M."/>
        </authorList>
    </citation>
    <scope>NUCLEOTIDE SEQUENCE [LARGE SCALE GENOMIC DNA]</scope>
    <source>
        <strain evidence="7 8">DSM 100734</strain>
    </source>
</reference>
<sequence>MQSAIFATLATFCSATATLGQDISAPPPVSVAKPLVREVTEQDDFIGRFQAVEEVLVRARVGGYLDKVQFTDGSLVKSGDPLFVIDQRPFITALEEATSALEVAKSTLTYAEAQFHRAEALSTNGSQSISVLDDRRREWISAQANVRGAKASADRAQLDLDYTQITAPLSGRIDRHMISPGNLVQADQTELTTIVSLDPIDFYFDVDERRLLSYAALARETGQSLQEGGGGLDVAVTIADGSSKPFHGKLNFSENKVDSQSGTMRVRARFANPDLVLQPGLFGRIEVGASKAYSAILVPDEALSADQNQRVVYIVGEDGTITTRAVRTGPKLYGYRVIREGLNGDETIVVNGLMRARPGQKVSPKMTQLPQEATVLGAIQ</sequence>
<feature type="domain" description="Multidrug resistance protein MdtA-like beta-barrel" evidence="5">
    <location>
        <begin position="231"/>
        <end position="287"/>
    </location>
</feature>
<evidence type="ECO:0000259" key="4">
    <source>
        <dbReference type="Pfam" id="PF25917"/>
    </source>
</evidence>
<dbReference type="NCBIfam" id="TIGR01730">
    <property type="entry name" value="RND_mfp"/>
    <property type="match status" value="1"/>
</dbReference>
<dbReference type="Gene3D" id="2.40.50.100">
    <property type="match status" value="1"/>
</dbReference>
<accession>A0A7W9Y7X9</accession>
<evidence type="ECO:0000259" key="6">
    <source>
        <dbReference type="Pfam" id="PF25967"/>
    </source>
</evidence>
<dbReference type="Gene3D" id="2.40.30.170">
    <property type="match status" value="1"/>
</dbReference>
<feature type="domain" description="Multidrug resistance protein MdtA-like alpha-helical hairpin" evidence="3">
    <location>
        <begin position="94"/>
        <end position="163"/>
    </location>
</feature>
<dbReference type="EMBL" id="JACHEG010000003">
    <property type="protein sequence ID" value="MBB6163667.1"/>
    <property type="molecule type" value="Genomic_DNA"/>
</dbReference>
<protein>
    <submittedName>
        <fullName evidence="7">RND family efflux transporter MFP subunit</fullName>
    </submittedName>
</protein>
<dbReference type="InterPro" id="IPR058626">
    <property type="entry name" value="MdtA-like_b-barrel"/>
</dbReference>
<evidence type="ECO:0000313" key="7">
    <source>
        <dbReference type="EMBL" id="MBB6163667.1"/>
    </source>
</evidence>
<dbReference type="InterPro" id="IPR058624">
    <property type="entry name" value="MdtA-like_HH"/>
</dbReference>
<dbReference type="Gene3D" id="2.40.420.20">
    <property type="match status" value="1"/>
</dbReference>
<dbReference type="Pfam" id="PF25944">
    <property type="entry name" value="Beta-barrel_RND"/>
    <property type="match status" value="1"/>
</dbReference>
<organism evidence="7 8">
    <name type="scientific">Rhizobium wenxiniae</name>
    <dbReference type="NCBI Taxonomy" id="1737357"/>
    <lineage>
        <taxon>Bacteria</taxon>
        <taxon>Pseudomonadati</taxon>
        <taxon>Pseudomonadota</taxon>
        <taxon>Alphaproteobacteria</taxon>
        <taxon>Hyphomicrobiales</taxon>
        <taxon>Rhizobiaceae</taxon>
        <taxon>Rhizobium/Agrobacterium group</taxon>
        <taxon>Rhizobium</taxon>
    </lineage>
</organism>
<dbReference type="PANTHER" id="PTHR30158">
    <property type="entry name" value="ACRA/E-RELATED COMPONENT OF DRUG EFFLUX TRANSPORTER"/>
    <property type="match status" value="1"/>
</dbReference>
<dbReference type="Pfam" id="PF25917">
    <property type="entry name" value="BSH_RND"/>
    <property type="match status" value="1"/>
</dbReference>
<dbReference type="InterPro" id="IPR006143">
    <property type="entry name" value="RND_pump_MFP"/>
</dbReference>
<keyword evidence="8" id="KW-1185">Reference proteome</keyword>
<feature type="domain" description="Multidrug resistance protein MdtA-like C-terminal permuted SH3" evidence="6">
    <location>
        <begin position="295"/>
        <end position="354"/>
    </location>
</feature>
<dbReference type="GO" id="GO:0030313">
    <property type="term" value="C:cell envelope"/>
    <property type="evidence" value="ECO:0007669"/>
    <property type="project" value="UniProtKB-SubCell"/>
</dbReference>
<comment type="similarity">
    <text evidence="2">Belongs to the membrane fusion protein (MFP) (TC 8.A.1) family.</text>
</comment>
<evidence type="ECO:0000256" key="1">
    <source>
        <dbReference type="ARBA" id="ARBA00004196"/>
    </source>
</evidence>
<evidence type="ECO:0000259" key="5">
    <source>
        <dbReference type="Pfam" id="PF25944"/>
    </source>
</evidence>
<feature type="domain" description="Multidrug resistance protein MdtA-like barrel-sandwich hybrid" evidence="4">
    <location>
        <begin position="54"/>
        <end position="193"/>
    </location>
</feature>
<dbReference type="AlphaFoldDB" id="A0A7W9Y7X9"/>
<dbReference type="Pfam" id="PF25967">
    <property type="entry name" value="RND-MFP_C"/>
    <property type="match status" value="1"/>
</dbReference>
<dbReference type="Gene3D" id="1.10.287.470">
    <property type="entry name" value="Helix hairpin bin"/>
    <property type="match status" value="1"/>
</dbReference>
<evidence type="ECO:0000259" key="3">
    <source>
        <dbReference type="Pfam" id="PF25876"/>
    </source>
</evidence>
<dbReference type="GO" id="GO:0022857">
    <property type="term" value="F:transmembrane transporter activity"/>
    <property type="evidence" value="ECO:0007669"/>
    <property type="project" value="InterPro"/>
</dbReference>